<dbReference type="KEGG" id="sme:SM_b22006"/>
<reference evidence="2 3" key="1">
    <citation type="journal article" date="2001" name="Proc. Natl. Acad. Sci. U.S.A.">
        <title>The complete sequence of the 1,683-kb pSymB megaplasmid from the N2-fixing endosymbiont Sinorhizobium meliloti.</title>
        <authorList>
            <person name="Finan T.M."/>
            <person name="Weidner S."/>
            <person name="Wong K."/>
            <person name="Buhrmester J."/>
            <person name="Chain P."/>
            <person name="Vorholter F.J."/>
            <person name="Hernandez-Lucas I."/>
            <person name="Becker A."/>
            <person name="Cowie A."/>
            <person name="Gouzy J."/>
            <person name="Golding B."/>
            <person name="Puhler A."/>
        </authorList>
    </citation>
    <scope>NUCLEOTIDE SEQUENCE [LARGE SCALE GENOMIC DNA]</scope>
    <source>
        <strain evidence="2 3">1021</strain>
        <plasmid evidence="3">Plasmid pSymB</plasmid>
    </source>
</reference>
<name>B2FDC6_RHIME</name>
<proteinExistence type="predicted"/>
<geneLocation type="plasmid" evidence="2 3">
    <name>pSymB</name>
</geneLocation>
<organism evidence="2 3">
    <name type="scientific">Rhizobium meliloti (strain 1021)</name>
    <name type="common">Ensifer meliloti</name>
    <name type="synonym">Sinorhizobium meliloti</name>
    <dbReference type="NCBI Taxonomy" id="266834"/>
    <lineage>
        <taxon>Bacteria</taxon>
        <taxon>Pseudomonadati</taxon>
        <taxon>Pseudomonadota</taxon>
        <taxon>Alphaproteobacteria</taxon>
        <taxon>Hyphomicrobiales</taxon>
        <taxon>Rhizobiaceae</taxon>
        <taxon>Sinorhizobium/Ensifer group</taxon>
        <taxon>Sinorhizobium</taxon>
    </lineage>
</organism>
<protein>
    <submittedName>
        <fullName evidence="2">Uncharacterized protein</fullName>
    </submittedName>
</protein>
<keyword evidence="2" id="KW-0614">Plasmid</keyword>
<evidence type="ECO:0000313" key="2">
    <source>
        <dbReference type="EMBL" id="CAQ51285.1"/>
    </source>
</evidence>
<feature type="compositionally biased region" description="Basic residues" evidence="1">
    <location>
        <begin position="96"/>
        <end position="105"/>
    </location>
</feature>
<feature type="region of interest" description="Disordered" evidence="1">
    <location>
        <begin position="20"/>
        <end position="40"/>
    </location>
</feature>
<evidence type="ECO:0000256" key="1">
    <source>
        <dbReference type="SAM" id="MobiDB-lite"/>
    </source>
</evidence>
<dbReference type="EnsemblBacteria" id="CAQ51285">
    <property type="protein sequence ID" value="CAQ51285"/>
    <property type="gene ID" value="SM_b22006"/>
</dbReference>
<dbReference type="HOGENOM" id="CLU_2131526_0_0_5"/>
<evidence type="ECO:0000313" key="3">
    <source>
        <dbReference type="Proteomes" id="UP000001976"/>
    </source>
</evidence>
<dbReference type="AlphaFoldDB" id="B2FDC6"/>
<reference evidence="3" key="2">
    <citation type="journal article" date="2001" name="Science">
        <title>The composite genome of the legume symbiont Sinorhizobium meliloti.</title>
        <authorList>
            <person name="Galibert F."/>
            <person name="Finan T.M."/>
            <person name="Long S.R."/>
            <person name="Puehler A."/>
            <person name="Abola P."/>
            <person name="Ampe F."/>
            <person name="Barloy-Hubler F."/>
            <person name="Barnett M.J."/>
            <person name="Becker A."/>
            <person name="Boistard P."/>
            <person name="Bothe G."/>
            <person name="Boutry M."/>
            <person name="Bowser L."/>
            <person name="Buhrmester J."/>
            <person name="Cadieu E."/>
            <person name="Capela D."/>
            <person name="Chain P."/>
            <person name="Cowie A."/>
            <person name="Davis R.W."/>
            <person name="Dreano S."/>
            <person name="Federspiel N.A."/>
            <person name="Fisher R.F."/>
            <person name="Gloux S."/>
            <person name="Godrie T."/>
            <person name="Goffeau A."/>
            <person name="Golding B."/>
            <person name="Gouzy J."/>
            <person name="Gurjal M."/>
            <person name="Hernandez-Lucas I."/>
            <person name="Hong A."/>
            <person name="Huizar L."/>
            <person name="Hyman R.W."/>
            <person name="Jones T."/>
            <person name="Kahn D."/>
            <person name="Kahn M.L."/>
            <person name="Kalman S."/>
            <person name="Keating D.H."/>
            <person name="Kiss E."/>
            <person name="Komp C."/>
            <person name="Lelaure V."/>
            <person name="Masuy D."/>
            <person name="Palm C."/>
            <person name="Peck M.C."/>
            <person name="Pohl T.M."/>
            <person name="Portetelle D."/>
            <person name="Purnelle B."/>
            <person name="Ramsperger U."/>
            <person name="Surzycki R."/>
            <person name="Thebault P."/>
            <person name="Vandenbol M."/>
            <person name="Vorhoelter F.J."/>
            <person name="Weidner S."/>
            <person name="Wells D.H."/>
            <person name="Wong K."/>
            <person name="Yeh K.-C."/>
            <person name="Batut J."/>
        </authorList>
    </citation>
    <scope>NUCLEOTIDE SEQUENCE [LARGE SCALE GENOMIC DNA]</scope>
    <source>
        <strain evidence="3">1021</strain>
        <plasmid evidence="3">Plasmid pSymB</plasmid>
    </source>
</reference>
<gene>
    <name evidence="2" type="ORF">SM_b22006</name>
</gene>
<accession>B2FDC6</accession>
<keyword evidence="3" id="KW-1185">Reference proteome</keyword>
<dbReference type="Proteomes" id="UP000001976">
    <property type="component" value="Plasmid pSymB"/>
</dbReference>
<feature type="region of interest" description="Disordered" evidence="1">
    <location>
        <begin position="92"/>
        <end position="113"/>
    </location>
</feature>
<dbReference type="EMBL" id="AL591985">
    <property type="protein sequence ID" value="CAQ51285.1"/>
    <property type="molecule type" value="Genomic_DNA"/>
</dbReference>
<sequence>MQHHCGRVFWNKSLVAAGSERRERSCVDPRGDPTHADKQKMKRLIWDCQKDIAAYVTPQSGIGQDEPLQMLTSRLDGGQAERAWATIGTTGGRTRMMVKTRRRNPRASDSETA</sequence>